<evidence type="ECO:0000256" key="1">
    <source>
        <dbReference type="ARBA" id="ARBA00022723"/>
    </source>
</evidence>
<evidence type="ECO:0000313" key="7">
    <source>
        <dbReference type="EnsemblMetazoa" id="AALFPA23_007622.P10187"/>
    </source>
</evidence>
<reference evidence="8" key="1">
    <citation type="journal article" date="2015" name="Proc. Natl. Acad. Sci. U.S.A.">
        <title>Genome sequence of the Asian Tiger mosquito, Aedes albopictus, reveals insights into its biology, genetics, and evolution.</title>
        <authorList>
            <person name="Chen X.G."/>
            <person name="Jiang X."/>
            <person name="Gu J."/>
            <person name="Xu M."/>
            <person name="Wu Y."/>
            <person name="Deng Y."/>
            <person name="Zhang C."/>
            <person name="Bonizzoni M."/>
            <person name="Dermauw W."/>
            <person name="Vontas J."/>
            <person name="Armbruster P."/>
            <person name="Huang X."/>
            <person name="Yang Y."/>
            <person name="Zhang H."/>
            <person name="He W."/>
            <person name="Peng H."/>
            <person name="Liu Y."/>
            <person name="Wu K."/>
            <person name="Chen J."/>
            <person name="Lirakis M."/>
            <person name="Topalis P."/>
            <person name="Van Leeuwen T."/>
            <person name="Hall A.B."/>
            <person name="Jiang X."/>
            <person name="Thorpe C."/>
            <person name="Mueller R.L."/>
            <person name="Sun C."/>
            <person name="Waterhouse R.M."/>
            <person name="Yan G."/>
            <person name="Tu Z.J."/>
            <person name="Fang X."/>
            <person name="James A.A."/>
        </authorList>
    </citation>
    <scope>NUCLEOTIDE SEQUENCE [LARGE SCALE GENOMIC DNA]</scope>
    <source>
        <strain evidence="8">Foshan</strain>
    </source>
</reference>
<dbReference type="PRINTS" id="PR00387">
    <property type="entry name" value="PDIESTERASE1"/>
</dbReference>
<evidence type="ECO:0000256" key="3">
    <source>
        <dbReference type="ARBA" id="ARBA00023149"/>
    </source>
</evidence>
<dbReference type="Proteomes" id="UP000069940">
    <property type="component" value="Unassembled WGS sequence"/>
</dbReference>
<dbReference type="InterPro" id="IPR002073">
    <property type="entry name" value="PDEase_catalytic_dom"/>
</dbReference>
<dbReference type="InterPro" id="IPR036971">
    <property type="entry name" value="PDEase_catalytic_dom_sf"/>
</dbReference>
<comment type="cofactor">
    <cofactor evidence="4">
        <name>a divalent metal cation</name>
        <dbReference type="ChEBI" id="CHEBI:60240"/>
    </cofactor>
    <text evidence="4">Binds 2 divalent metal cations per subunit. Site 1 may preferentially bind zinc ions, while site 2 has a preference for magnesium and/or manganese ions.</text>
</comment>
<evidence type="ECO:0000256" key="4">
    <source>
        <dbReference type="RuleBase" id="RU363067"/>
    </source>
</evidence>
<dbReference type="SMART" id="SM00471">
    <property type="entry name" value="HDc"/>
    <property type="match status" value="1"/>
</dbReference>
<reference evidence="7" key="2">
    <citation type="submission" date="2025-05" db="UniProtKB">
        <authorList>
            <consortium name="EnsemblMetazoa"/>
        </authorList>
    </citation>
    <scope>IDENTIFICATION</scope>
    <source>
        <strain evidence="7">Foshan</strain>
    </source>
</reference>
<keyword evidence="1 4" id="KW-0479">Metal-binding</keyword>
<dbReference type="InterPro" id="IPR023088">
    <property type="entry name" value="PDEase"/>
</dbReference>
<proteinExistence type="inferred from homology"/>
<dbReference type="EnsemblMetazoa" id="AALFPA23_007622.R10187">
    <property type="protein sequence ID" value="AALFPA23_007622.P10187"/>
    <property type="gene ID" value="AALFPA23_007622"/>
</dbReference>
<dbReference type="EC" id="3.1.4.-" evidence="4"/>
<evidence type="ECO:0000256" key="5">
    <source>
        <dbReference type="SAM" id="MobiDB-lite"/>
    </source>
</evidence>
<feature type="compositionally biased region" description="Low complexity" evidence="5">
    <location>
        <begin position="122"/>
        <end position="138"/>
    </location>
</feature>
<dbReference type="PROSITE" id="PS00126">
    <property type="entry name" value="PDEASE_I_1"/>
    <property type="match status" value="1"/>
</dbReference>
<dbReference type="GeneID" id="109427728"/>
<dbReference type="CDD" id="cd00077">
    <property type="entry name" value="HDc"/>
    <property type="match status" value="1"/>
</dbReference>
<protein>
    <recommendedName>
        <fullName evidence="4">Phosphodiesterase</fullName>
        <ecNumber evidence="4">3.1.4.-</ecNumber>
    </recommendedName>
</protein>
<organism evidence="7 8">
    <name type="scientific">Aedes albopictus</name>
    <name type="common">Asian tiger mosquito</name>
    <name type="synonym">Stegomyia albopicta</name>
    <dbReference type="NCBI Taxonomy" id="7160"/>
    <lineage>
        <taxon>Eukaryota</taxon>
        <taxon>Metazoa</taxon>
        <taxon>Ecdysozoa</taxon>
        <taxon>Arthropoda</taxon>
        <taxon>Hexapoda</taxon>
        <taxon>Insecta</taxon>
        <taxon>Pterygota</taxon>
        <taxon>Neoptera</taxon>
        <taxon>Endopterygota</taxon>
        <taxon>Diptera</taxon>
        <taxon>Nematocera</taxon>
        <taxon>Culicoidea</taxon>
        <taxon>Culicidae</taxon>
        <taxon>Culicinae</taxon>
        <taxon>Aedini</taxon>
        <taxon>Aedes</taxon>
        <taxon>Stegomyia</taxon>
    </lineage>
</organism>
<evidence type="ECO:0000256" key="2">
    <source>
        <dbReference type="ARBA" id="ARBA00022801"/>
    </source>
</evidence>
<keyword evidence="8" id="KW-1185">Reference proteome</keyword>
<evidence type="ECO:0000313" key="8">
    <source>
        <dbReference type="Proteomes" id="UP000069940"/>
    </source>
</evidence>
<feature type="region of interest" description="Disordered" evidence="5">
    <location>
        <begin position="386"/>
        <end position="416"/>
    </location>
</feature>
<dbReference type="InterPro" id="IPR023174">
    <property type="entry name" value="PDEase_CS"/>
</dbReference>
<accession>A0ABM1YBL1</accession>
<evidence type="ECO:0000259" key="6">
    <source>
        <dbReference type="PROSITE" id="PS51845"/>
    </source>
</evidence>
<dbReference type="RefSeq" id="XP_062701649.1">
    <property type="nucleotide sequence ID" value="XM_062845665.1"/>
</dbReference>
<dbReference type="Pfam" id="PF00233">
    <property type="entry name" value="PDEase_I"/>
    <property type="match status" value="1"/>
</dbReference>
<dbReference type="Gene3D" id="1.10.1300.10">
    <property type="entry name" value="3'5'-cyclic nucleotide phosphodiesterase, catalytic domain"/>
    <property type="match status" value="1"/>
</dbReference>
<dbReference type="PANTHER" id="PTHR11347">
    <property type="entry name" value="CYCLIC NUCLEOTIDE PHOSPHODIESTERASE"/>
    <property type="match status" value="1"/>
</dbReference>
<keyword evidence="3" id="KW-0114">cAMP</keyword>
<dbReference type="PROSITE" id="PS51845">
    <property type="entry name" value="PDEASE_I_2"/>
    <property type="match status" value="1"/>
</dbReference>
<dbReference type="SUPFAM" id="SSF109604">
    <property type="entry name" value="HD-domain/PDEase-like"/>
    <property type="match status" value="1"/>
</dbReference>
<comment type="similarity">
    <text evidence="4">Belongs to the cyclic nucleotide phosphodiesterase family.</text>
</comment>
<feature type="region of interest" description="Disordered" evidence="5">
    <location>
        <begin position="122"/>
        <end position="149"/>
    </location>
</feature>
<dbReference type="InterPro" id="IPR003607">
    <property type="entry name" value="HD/PDEase_dom"/>
</dbReference>
<sequence>MLCSDLEAKTYIGVTTANNSSTKNGSNISSSNQLEALTEEQQALNPEQLQQQLQQSQSGQQLKLPHIEEEEDDEFDIDVVRSLTPSPKININRIKIKSKAKSIAAAGSNTAAALAAAASAAAASDLESSSSSTNVSSSTGGKMQAEQGSIGDLQKYHSRYLKNRRHTLANVRFDVENGQGSRSPLEGGSPAAAAAAGLVLQNLPQRRESFLYRSDSDFEMSPKSMSRNSSIASERTDKFSRLKEVEAPTITSTERTHVEDLIVTPFAQILASLRSVRSNFFNLTNVSPPKSKRNNVQVTPVTKALNPGDESYVKLALDTIDELDWCLDQLETVQTHRSVSDMASLKFKRMLNKELSHLSESSKSGNQISEYICSTFLDKQQELDIPYSRDDSDSHNPSSLSRSRSPRMGERMSQISGFKRPLQHTNSFTSDRLPQYGVDTPHEHQLGQVLNQIDTWGIDIFRIETLSNNRPLTCVAFAIFQERDILNTLMIPSKVFLAFMTTLEDHYVKDNPFHNSLHAADVAQSTHVLLNTPALENVFTPLETCAALFAACIHDVDHPGLTNQFLINSSSELAIMYNDESVLENHHLAVAFKLLQNEDCDILRNIQKKQRQTFRKMVIDMVLSTDMSKHMTLLADLKTMVETKKVAGSGVLLLDNYTDRIQVLENLVHCADLSNPTKPLPMYKRWVARLMEEFFLQGDKERAAGMDISPMCDRHNATIEKSQVGFIDYIVHPLWETWADLVHPDAQDILDMLEENRDYYQSLIPPSPPALDEADDKIRFQMTLEEESASENDESNREEKP</sequence>
<feature type="domain" description="PDEase" evidence="6">
    <location>
        <begin position="438"/>
        <end position="767"/>
    </location>
</feature>
<keyword evidence="2 4" id="KW-0378">Hydrolase</keyword>
<dbReference type="InterPro" id="IPR040844">
    <property type="entry name" value="PDE4_UCR"/>
</dbReference>
<dbReference type="Pfam" id="PF18100">
    <property type="entry name" value="PDE4_UCR"/>
    <property type="match status" value="1"/>
</dbReference>
<name>A0ABM1YBL1_AEDAL</name>